<keyword evidence="4" id="KW-1185">Reference proteome</keyword>
<keyword evidence="1" id="KW-0833">Ubl conjugation pathway</keyword>
<feature type="non-terminal residue" evidence="3">
    <location>
        <position position="1"/>
    </location>
</feature>
<feature type="domain" description="E3 ubiquitin-protein ligase UBR-like C-terminal" evidence="2">
    <location>
        <begin position="186"/>
        <end position="324"/>
    </location>
</feature>
<keyword evidence="1" id="KW-0479">Metal-binding</keyword>
<accession>A0ABV0NJT5</accession>
<evidence type="ECO:0000259" key="2">
    <source>
        <dbReference type="Pfam" id="PF18995"/>
    </source>
</evidence>
<reference evidence="3 4" key="1">
    <citation type="submission" date="2021-06" db="EMBL/GenBank/DDBJ databases">
        <authorList>
            <person name="Palmer J.M."/>
        </authorList>
    </citation>
    <scope>NUCLEOTIDE SEQUENCE [LARGE SCALE GENOMIC DNA]</scope>
    <source>
        <strain evidence="3 4">GA_2019</strain>
        <tissue evidence="3">Muscle</tissue>
    </source>
</reference>
<comment type="similarity">
    <text evidence="1">Belongs to the E3 ubiquitin-protein ligase UBR1-like family.</text>
</comment>
<dbReference type="PANTHER" id="PTHR21497:SF27">
    <property type="entry name" value="E3 UBIQUITIN-PROTEIN LIGASE UBR1"/>
    <property type="match status" value="1"/>
</dbReference>
<sequence length="349" mass="39092">RKFSDGITEMLVVCATTVHRVGLKTAPNELCPRVPLMAWNTCAFTIQAIENILQEEDKPLFGSLQNRQIAGLKAIVQFAASQRLRSSQGVIQRHFADMMGVLLPVLSRKNTPSVLDVDFFHLLVGLVLSMPSLYQEEGIDLQPSAVSSAFNNMYIFHLVTMAHILQLLLIPTGCFQTCPVALWHKRYPRRRNRLIDLPEDYSALLNKASHFQCPKSAVDERKHPTLCLVCGAMLCSQSSCCLSQLDGEDVGACTAHAATCGAGVGMFLRIRECEIVLMASKTRGSTYPAPYLDDYGETDPHLGRGNPLHLCPERYRKLNQLWQQHCILEEIARSLEMVNVMFAFEWQLV</sequence>
<keyword evidence="1" id="KW-0863">Zinc-finger</keyword>
<dbReference type="EC" id="2.3.2.27" evidence="1"/>
<comment type="pathway">
    <text evidence="1">Protein modification; protein ubiquitination.</text>
</comment>
<keyword evidence="1" id="KW-0862">Zinc</keyword>
<comment type="function">
    <text evidence="1">Ubiquitin ligase protein which is a component of the N-end rule pathway. Recognizes and binds to proteins bearing specific N-terminal residues that are destabilizing according to the N-end rule, leading to their ubiquitination and subsequent degradation.</text>
</comment>
<evidence type="ECO:0000313" key="3">
    <source>
        <dbReference type="EMBL" id="MEQ2171570.1"/>
    </source>
</evidence>
<dbReference type="Proteomes" id="UP001476798">
    <property type="component" value="Unassembled WGS sequence"/>
</dbReference>
<dbReference type="InterPro" id="IPR039164">
    <property type="entry name" value="UBR1-like"/>
</dbReference>
<dbReference type="Pfam" id="PF18995">
    <property type="entry name" value="PRT6_C"/>
    <property type="match status" value="2"/>
</dbReference>
<feature type="domain" description="E3 ubiquitin-protein ligase UBR-like C-terminal" evidence="2">
    <location>
        <begin position="16"/>
        <end position="169"/>
    </location>
</feature>
<protein>
    <recommendedName>
        <fullName evidence="1">E3 ubiquitin-protein ligase</fullName>
        <ecNumber evidence="1">2.3.2.27</ecNumber>
    </recommendedName>
</protein>
<comment type="caution">
    <text evidence="3">The sequence shown here is derived from an EMBL/GenBank/DDBJ whole genome shotgun (WGS) entry which is preliminary data.</text>
</comment>
<keyword evidence="1" id="KW-0808">Transferase</keyword>
<evidence type="ECO:0000256" key="1">
    <source>
        <dbReference type="RuleBase" id="RU366018"/>
    </source>
</evidence>
<organism evidence="3 4">
    <name type="scientific">Goodea atripinnis</name>
    <dbReference type="NCBI Taxonomy" id="208336"/>
    <lineage>
        <taxon>Eukaryota</taxon>
        <taxon>Metazoa</taxon>
        <taxon>Chordata</taxon>
        <taxon>Craniata</taxon>
        <taxon>Vertebrata</taxon>
        <taxon>Euteleostomi</taxon>
        <taxon>Actinopterygii</taxon>
        <taxon>Neopterygii</taxon>
        <taxon>Teleostei</taxon>
        <taxon>Neoteleostei</taxon>
        <taxon>Acanthomorphata</taxon>
        <taxon>Ovalentaria</taxon>
        <taxon>Atherinomorphae</taxon>
        <taxon>Cyprinodontiformes</taxon>
        <taxon>Goodeidae</taxon>
        <taxon>Goodea</taxon>
    </lineage>
</organism>
<evidence type="ECO:0000313" key="4">
    <source>
        <dbReference type="Proteomes" id="UP001476798"/>
    </source>
</evidence>
<dbReference type="EMBL" id="JAHRIO010040748">
    <property type="protein sequence ID" value="MEQ2171570.1"/>
    <property type="molecule type" value="Genomic_DNA"/>
</dbReference>
<comment type="catalytic activity">
    <reaction evidence="1">
        <text>S-ubiquitinyl-[E2 ubiquitin-conjugating enzyme]-L-cysteine + [acceptor protein]-L-lysine = [E2 ubiquitin-conjugating enzyme]-L-cysteine + N(6)-ubiquitinyl-[acceptor protein]-L-lysine.</text>
        <dbReference type="EC" id="2.3.2.27"/>
    </reaction>
</comment>
<proteinExistence type="inferred from homology"/>
<dbReference type="PANTHER" id="PTHR21497">
    <property type="entry name" value="UBIQUITIN LIGASE E3 ALPHA-RELATED"/>
    <property type="match status" value="1"/>
</dbReference>
<gene>
    <name evidence="3" type="ORF">GOODEAATRI_012146</name>
</gene>
<name>A0ABV0NJT5_9TELE</name>
<dbReference type="InterPro" id="IPR044046">
    <property type="entry name" value="E3_ligase_UBR-like_C"/>
</dbReference>